<dbReference type="PANTHER" id="PTHR24148:SF80">
    <property type="entry name" value="HETEROKARYON INCOMPATIBILITY DOMAIN-CONTAINING PROTEIN"/>
    <property type="match status" value="1"/>
</dbReference>
<evidence type="ECO:0000313" key="2">
    <source>
        <dbReference type="Proteomes" id="UP000799770"/>
    </source>
</evidence>
<evidence type="ECO:0008006" key="3">
    <source>
        <dbReference type="Google" id="ProtNLM"/>
    </source>
</evidence>
<keyword evidence="2" id="KW-1185">Reference proteome</keyword>
<protein>
    <recommendedName>
        <fullName evidence="3">Heterokaryon incompatibility domain-containing protein</fullName>
    </recommendedName>
</protein>
<dbReference type="AlphaFoldDB" id="A0A6A5YLK4"/>
<evidence type="ECO:0000313" key="1">
    <source>
        <dbReference type="EMBL" id="KAF2108149.1"/>
    </source>
</evidence>
<dbReference type="EMBL" id="ML977349">
    <property type="protein sequence ID" value="KAF2108149.1"/>
    <property type="molecule type" value="Genomic_DNA"/>
</dbReference>
<dbReference type="OrthoDB" id="2157530at2759"/>
<name>A0A6A5YLK4_9PLEO</name>
<sequence>MQEIALNANVAVRCGKSEIPWTRLQQMIYQLPDNEQEELGTAKALASLWDATVRKYDPDRTNILNLLQEFSDSDCTDGRDRIYALTAPGSNVRATANEPSVVQTYDDLIQLEISYSRTTEQVYEEFAAACIRLGQVSIWDMLRITSQRSKGGTVQGKSWVPDWRLPIVRQPLSSQNSDHSTFDPSCGGPNWNFGHGVAIDPVSDVSDPIPPHYDVDAVTGWLQNTWAIISGSDHVQRHPERRGVLLLRFLDVLIAGDSDAWDAHVSHHLQLHETYKASKDILTHSLVWPRPGWAYNEELKFANSIYDNWVKCYTSKIFPPDLSLEPLYRVLWNVVKSRLVFFRLPSTPLGGLIVIGLGPSHTQMDDISVPTADIEDRPVLRSMLLRRKDDVEAPVHSSTLQPRHEGLVELPSDSRSTLTATTFQFVGECYCSYTGAEDPWLDDTPELYIRQIRLE</sequence>
<dbReference type="PANTHER" id="PTHR24148">
    <property type="entry name" value="ANKYRIN REPEAT DOMAIN-CONTAINING PROTEIN 39 HOMOLOG-RELATED"/>
    <property type="match status" value="1"/>
</dbReference>
<dbReference type="Proteomes" id="UP000799770">
    <property type="component" value="Unassembled WGS sequence"/>
</dbReference>
<dbReference type="InterPro" id="IPR052895">
    <property type="entry name" value="HetReg/Transcr_Mod"/>
</dbReference>
<organism evidence="1 2">
    <name type="scientific">Lophiotrema nucula</name>
    <dbReference type="NCBI Taxonomy" id="690887"/>
    <lineage>
        <taxon>Eukaryota</taxon>
        <taxon>Fungi</taxon>
        <taxon>Dikarya</taxon>
        <taxon>Ascomycota</taxon>
        <taxon>Pezizomycotina</taxon>
        <taxon>Dothideomycetes</taxon>
        <taxon>Pleosporomycetidae</taxon>
        <taxon>Pleosporales</taxon>
        <taxon>Lophiotremataceae</taxon>
        <taxon>Lophiotrema</taxon>
    </lineage>
</organism>
<reference evidence="1" key="1">
    <citation type="journal article" date="2020" name="Stud. Mycol.">
        <title>101 Dothideomycetes genomes: a test case for predicting lifestyles and emergence of pathogens.</title>
        <authorList>
            <person name="Haridas S."/>
            <person name="Albert R."/>
            <person name="Binder M."/>
            <person name="Bloem J."/>
            <person name="Labutti K."/>
            <person name="Salamov A."/>
            <person name="Andreopoulos B."/>
            <person name="Baker S."/>
            <person name="Barry K."/>
            <person name="Bills G."/>
            <person name="Bluhm B."/>
            <person name="Cannon C."/>
            <person name="Castanera R."/>
            <person name="Culley D."/>
            <person name="Daum C."/>
            <person name="Ezra D."/>
            <person name="Gonzalez J."/>
            <person name="Henrissat B."/>
            <person name="Kuo A."/>
            <person name="Liang C."/>
            <person name="Lipzen A."/>
            <person name="Lutzoni F."/>
            <person name="Magnuson J."/>
            <person name="Mondo S."/>
            <person name="Nolan M."/>
            <person name="Ohm R."/>
            <person name="Pangilinan J."/>
            <person name="Park H.-J."/>
            <person name="Ramirez L."/>
            <person name="Alfaro M."/>
            <person name="Sun H."/>
            <person name="Tritt A."/>
            <person name="Yoshinaga Y."/>
            <person name="Zwiers L.-H."/>
            <person name="Turgeon B."/>
            <person name="Goodwin S."/>
            <person name="Spatafora J."/>
            <person name="Crous P."/>
            <person name="Grigoriev I."/>
        </authorList>
    </citation>
    <scope>NUCLEOTIDE SEQUENCE</scope>
    <source>
        <strain evidence="1">CBS 627.86</strain>
    </source>
</reference>
<gene>
    <name evidence="1" type="ORF">BDV96DRAFT_605834</name>
</gene>
<proteinExistence type="predicted"/>
<accession>A0A6A5YLK4</accession>